<keyword evidence="7" id="KW-0808">Transferase</keyword>
<dbReference type="InterPro" id="IPR003661">
    <property type="entry name" value="HisK_dim/P_dom"/>
</dbReference>
<comment type="catalytic activity">
    <reaction evidence="1">
        <text>ATP + protein L-histidine = ADP + protein N-phospho-L-histidine.</text>
        <dbReference type="EC" id="2.7.13.3"/>
    </reaction>
</comment>
<dbReference type="Gene3D" id="1.10.287.130">
    <property type="match status" value="1"/>
</dbReference>
<accession>A0A840U410</accession>
<dbReference type="Gene3D" id="3.30.565.10">
    <property type="entry name" value="Histidine kinase-like ATPase, C-terminal domain"/>
    <property type="match status" value="1"/>
</dbReference>
<protein>
    <recommendedName>
        <fullName evidence="2">histidine kinase</fullName>
        <ecNumber evidence="2">2.7.13.3</ecNumber>
    </recommendedName>
</protein>
<dbReference type="InterPro" id="IPR004358">
    <property type="entry name" value="Sig_transdc_His_kin-like_C"/>
</dbReference>
<dbReference type="PRINTS" id="PR00344">
    <property type="entry name" value="BCTRLSENSOR"/>
</dbReference>
<keyword evidence="5" id="KW-0472">Membrane</keyword>
<dbReference type="InterPro" id="IPR003594">
    <property type="entry name" value="HATPase_dom"/>
</dbReference>
<dbReference type="PROSITE" id="PS50109">
    <property type="entry name" value="HIS_KIN"/>
    <property type="match status" value="1"/>
</dbReference>
<dbReference type="InterPro" id="IPR005467">
    <property type="entry name" value="His_kinase_dom"/>
</dbReference>
<evidence type="ECO:0000256" key="3">
    <source>
        <dbReference type="ARBA" id="ARBA00022553"/>
    </source>
</evidence>
<feature type="domain" description="Histidine kinase" evidence="6">
    <location>
        <begin position="215"/>
        <end position="452"/>
    </location>
</feature>
<evidence type="ECO:0000256" key="4">
    <source>
        <dbReference type="SAM" id="Coils"/>
    </source>
</evidence>
<dbReference type="Pfam" id="PF00512">
    <property type="entry name" value="HisKA"/>
    <property type="match status" value="1"/>
</dbReference>
<name>A0A840U410_9BACT</name>
<keyword evidence="8" id="KW-1185">Reference proteome</keyword>
<gene>
    <name evidence="7" type="ORF">HNQ92_004740</name>
</gene>
<evidence type="ECO:0000313" key="8">
    <source>
        <dbReference type="Proteomes" id="UP000557307"/>
    </source>
</evidence>
<feature type="coiled-coil region" evidence="4">
    <location>
        <begin position="144"/>
        <end position="203"/>
    </location>
</feature>
<dbReference type="PANTHER" id="PTHR43065">
    <property type="entry name" value="SENSOR HISTIDINE KINASE"/>
    <property type="match status" value="1"/>
</dbReference>
<feature type="transmembrane region" description="Helical" evidence="5">
    <location>
        <begin position="62"/>
        <end position="79"/>
    </location>
</feature>
<dbReference type="Proteomes" id="UP000557307">
    <property type="component" value="Unassembled WGS sequence"/>
</dbReference>
<dbReference type="Pfam" id="PF02518">
    <property type="entry name" value="HATPase_c"/>
    <property type="match status" value="1"/>
</dbReference>
<organism evidence="7 8">
    <name type="scientific">Rhabdobacter roseus</name>
    <dbReference type="NCBI Taxonomy" id="1655419"/>
    <lineage>
        <taxon>Bacteria</taxon>
        <taxon>Pseudomonadati</taxon>
        <taxon>Bacteroidota</taxon>
        <taxon>Cytophagia</taxon>
        <taxon>Cytophagales</taxon>
        <taxon>Cytophagaceae</taxon>
        <taxon>Rhabdobacter</taxon>
    </lineage>
</organism>
<sequence>MEYGSAFVALGLAHLGLRWFRRFLDTPTRLPEWDQLLNRVVPASFVVAGLVLAFRINLDADWLLWTIYVIVLATTYRLRSYRPAELLFWAMWPYVVTAGLKILTKTFLPDFYRPYRPYFESASAFAVMWLLGAIIYTIRQKKALERDLLLKQEEEERKRRIEQENQVLEGMVAERTSELTRQKEELEHALVELKATQAQLIQSEKMASLGELTAGIAHEIQNPLNFVNNFSEVSDELAQEIEEEIRAGNTEEVLYLAQAIRENLQKITHHGKRADSIVKGMLEHSRMSTGEKEPTDLNALADEYLRLSYHGLRAKDKNFNAELIADLTPDLGLVRVVPQDFGRVLLNLFNNAFYAVRKRQEGEAATYRPQVRVSTRLQGDEVEIRVRDNGTGIPQAVVDKIYDPFFTTKPAGQGTGLGLSLSYDIVAKGHGGTLEVQSREGEFTEFIIRLPN</sequence>
<dbReference type="SUPFAM" id="SSF47384">
    <property type="entry name" value="Homodimeric domain of signal transducing histidine kinase"/>
    <property type="match status" value="1"/>
</dbReference>
<dbReference type="CDD" id="cd00082">
    <property type="entry name" value="HisKA"/>
    <property type="match status" value="1"/>
</dbReference>
<keyword evidence="5" id="KW-1133">Transmembrane helix</keyword>
<dbReference type="EMBL" id="JACHGF010000010">
    <property type="protein sequence ID" value="MBB5286579.1"/>
    <property type="molecule type" value="Genomic_DNA"/>
</dbReference>
<dbReference type="GO" id="GO:0000155">
    <property type="term" value="F:phosphorelay sensor kinase activity"/>
    <property type="evidence" value="ECO:0007669"/>
    <property type="project" value="InterPro"/>
</dbReference>
<dbReference type="InterPro" id="IPR036890">
    <property type="entry name" value="HATPase_C_sf"/>
</dbReference>
<dbReference type="SUPFAM" id="SSF55874">
    <property type="entry name" value="ATPase domain of HSP90 chaperone/DNA topoisomerase II/histidine kinase"/>
    <property type="match status" value="1"/>
</dbReference>
<dbReference type="RefSeq" id="WP_184177859.1">
    <property type="nucleotide sequence ID" value="NZ_JACHGF010000010.1"/>
</dbReference>
<dbReference type="SMART" id="SM00388">
    <property type="entry name" value="HisKA"/>
    <property type="match status" value="1"/>
</dbReference>
<dbReference type="PANTHER" id="PTHR43065:SF42">
    <property type="entry name" value="TWO-COMPONENT SENSOR PPRA"/>
    <property type="match status" value="1"/>
</dbReference>
<comment type="caution">
    <text evidence="7">The sequence shown here is derived from an EMBL/GenBank/DDBJ whole genome shotgun (WGS) entry which is preliminary data.</text>
</comment>
<feature type="transmembrane region" description="Helical" evidence="5">
    <location>
        <begin position="118"/>
        <end position="138"/>
    </location>
</feature>
<keyword evidence="5" id="KW-0812">Transmembrane</keyword>
<feature type="transmembrane region" description="Helical" evidence="5">
    <location>
        <begin position="36"/>
        <end position="56"/>
    </location>
</feature>
<dbReference type="EC" id="2.7.13.3" evidence="2"/>
<evidence type="ECO:0000259" key="6">
    <source>
        <dbReference type="PROSITE" id="PS50109"/>
    </source>
</evidence>
<reference evidence="7 8" key="1">
    <citation type="submission" date="2020-08" db="EMBL/GenBank/DDBJ databases">
        <title>Genomic Encyclopedia of Type Strains, Phase IV (KMG-IV): sequencing the most valuable type-strain genomes for metagenomic binning, comparative biology and taxonomic classification.</title>
        <authorList>
            <person name="Goeker M."/>
        </authorList>
    </citation>
    <scope>NUCLEOTIDE SEQUENCE [LARGE SCALE GENOMIC DNA]</scope>
    <source>
        <strain evidence="7 8">DSM 105074</strain>
    </source>
</reference>
<proteinExistence type="predicted"/>
<dbReference type="AlphaFoldDB" id="A0A840U410"/>
<dbReference type="SMART" id="SM00387">
    <property type="entry name" value="HATPase_c"/>
    <property type="match status" value="1"/>
</dbReference>
<keyword evidence="3" id="KW-0597">Phosphoprotein</keyword>
<keyword evidence="4" id="KW-0175">Coiled coil</keyword>
<evidence type="ECO:0000256" key="1">
    <source>
        <dbReference type="ARBA" id="ARBA00000085"/>
    </source>
</evidence>
<dbReference type="InterPro" id="IPR036097">
    <property type="entry name" value="HisK_dim/P_sf"/>
</dbReference>
<keyword evidence="7" id="KW-0418">Kinase</keyword>
<evidence type="ECO:0000256" key="2">
    <source>
        <dbReference type="ARBA" id="ARBA00012438"/>
    </source>
</evidence>
<evidence type="ECO:0000256" key="5">
    <source>
        <dbReference type="SAM" id="Phobius"/>
    </source>
</evidence>
<feature type="transmembrane region" description="Helical" evidence="5">
    <location>
        <begin position="86"/>
        <end position="103"/>
    </location>
</feature>
<evidence type="ECO:0000313" key="7">
    <source>
        <dbReference type="EMBL" id="MBB5286579.1"/>
    </source>
</evidence>